<proteinExistence type="predicted"/>
<dbReference type="AlphaFoldDB" id="A0AAI8CMF0"/>
<organism evidence="2 3">
    <name type="scientific">Fervidobacterium islandicum</name>
    <dbReference type="NCBI Taxonomy" id="2423"/>
    <lineage>
        <taxon>Bacteria</taxon>
        <taxon>Thermotogati</taxon>
        <taxon>Thermotogota</taxon>
        <taxon>Thermotogae</taxon>
        <taxon>Thermotogales</taxon>
        <taxon>Fervidobacteriaceae</taxon>
        <taxon>Fervidobacterium</taxon>
    </lineage>
</organism>
<evidence type="ECO:0000313" key="3">
    <source>
        <dbReference type="Proteomes" id="UP000093740"/>
    </source>
</evidence>
<keyword evidence="1" id="KW-0175">Coiled coil</keyword>
<dbReference type="Proteomes" id="UP000093740">
    <property type="component" value="Chromosome"/>
</dbReference>
<evidence type="ECO:0000256" key="1">
    <source>
        <dbReference type="SAM" id="Coils"/>
    </source>
</evidence>
<gene>
    <name evidence="2" type="ORF">NA23_08280</name>
</gene>
<sequence>MILIPRKVAVTISILTLILSLAGSFLYFSNKTYLYISKLEQKFSEIRNVYRTVSQLEEQGKQLEKVRSLIYNIQGTFADDEMTSAELKAKLEELLSEKVLAIDYLVIKSSFNEPLAFKKTAVKYTLVIRSSE</sequence>
<name>A0AAI8CMF0_FERIS</name>
<feature type="coiled-coil region" evidence="1">
    <location>
        <begin position="39"/>
        <end position="66"/>
    </location>
</feature>
<keyword evidence="3" id="KW-1185">Reference proteome</keyword>
<evidence type="ECO:0000313" key="2">
    <source>
        <dbReference type="EMBL" id="AMW33233.1"/>
    </source>
</evidence>
<dbReference type="RefSeq" id="WP_033192206.1">
    <property type="nucleotide sequence ID" value="NZ_CP014334.2"/>
</dbReference>
<reference evidence="2 3" key="1">
    <citation type="journal article" date="2015" name="Stand. Genomic Sci.">
        <title>Genome sequence of a native-feather degrading extremely thermophilic Eubacterium, Fervidobacterium islandicum AW-1.</title>
        <authorList>
            <person name="Lee Y.J."/>
            <person name="Jeong H."/>
            <person name="Park G.S."/>
            <person name="Kwak Y."/>
            <person name="Lee S.J."/>
            <person name="Lee S.J."/>
            <person name="Park M.K."/>
            <person name="Kim J.Y."/>
            <person name="Kang H.K."/>
            <person name="Shin J.H."/>
            <person name="Lee D.W."/>
        </authorList>
    </citation>
    <scope>NUCLEOTIDE SEQUENCE [LARGE SCALE GENOMIC DNA]</scope>
    <source>
        <strain evidence="2 3">AW-1</strain>
    </source>
</reference>
<dbReference type="EMBL" id="CP014334">
    <property type="protein sequence ID" value="AMW33233.1"/>
    <property type="molecule type" value="Genomic_DNA"/>
</dbReference>
<dbReference type="KEGG" id="fia:NA23_08280"/>
<accession>A0AAI8CMF0</accession>
<protein>
    <submittedName>
        <fullName evidence="2">Uncharacterized protein</fullName>
    </submittedName>
</protein>